<dbReference type="InterPro" id="IPR001638">
    <property type="entry name" value="Solute-binding_3/MltF_N"/>
</dbReference>
<protein>
    <submittedName>
        <fullName evidence="3">Polar amino acid transport system substrate-binding protein</fullName>
    </submittedName>
</protein>
<dbReference type="Proteomes" id="UP000192330">
    <property type="component" value="Unassembled WGS sequence"/>
</dbReference>
<sequence length="272" mass="29750">MIFRSLLALVFALNCVPARGQDAPQMYLDNTRKIQGDKIRVCVDDAAVGAPFDRAVAEEIGKALFLDVVFDQSPGGFPISGGGFLEELQIRMNKNCDLVMGMSLQTGNLYPDWVSPTRVYATVPYVLAVLDPRYETLADIPKEHFIGTALGSSGEWAFITAMGQRPEGQRWKRLPYADKSLMLRRLRDGQLSGMLLWQPMLQQLLAEEPGGGDVKIIAPDPIQVATVRVGGLVSSRDSFLRNQIDSAIDALIQDETIAALMDEFGFAGMPGG</sequence>
<dbReference type="RefSeq" id="WP_084352777.1">
    <property type="nucleotide sequence ID" value="NZ_FWYD01000005.1"/>
</dbReference>
<proteinExistence type="predicted"/>
<evidence type="ECO:0000256" key="1">
    <source>
        <dbReference type="SAM" id="SignalP"/>
    </source>
</evidence>
<keyword evidence="4" id="KW-1185">Reference proteome</keyword>
<dbReference type="OrthoDB" id="7762560at2"/>
<evidence type="ECO:0000313" key="3">
    <source>
        <dbReference type="EMBL" id="SMC77139.1"/>
    </source>
</evidence>
<dbReference type="EMBL" id="FWYD01000005">
    <property type="protein sequence ID" value="SMC77139.1"/>
    <property type="molecule type" value="Genomic_DNA"/>
</dbReference>
<gene>
    <name evidence="3" type="ORF">SAMN06295998_10535</name>
</gene>
<keyword evidence="1" id="KW-0732">Signal</keyword>
<feature type="chain" id="PRO_5010713425" evidence="1">
    <location>
        <begin position="21"/>
        <end position="272"/>
    </location>
</feature>
<dbReference type="AlphaFoldDB" id="A0A1W2BW75"/>
<dbReference type="Gene3D" id="3.40.190.10">
    <property type="entry name" value="Periplasmic binding protein-like II"/>
    <property type="match status" value="2"/>
</dbReference>
<organism evidence="3 4">
    <name type="scientific">Primorskyibacter flagellatus</name>
    <dbReference type="NCBI Taxonomy" id="1387277"/>
    <lineage>
        <taxon>Bacteria</taxon>
        <taxon>Pseudomonadati</taxon>
        <taxon>Pseudomonadota</taxon>
        <taxon>Alphaproteobacteria</taxon>
        <taxon>Rhodobacterales</taxon>
        <taxon>Roseobacteraceae</taxon>
        <taxon>Primorskyibacter</taxon>
    </lineage>
</organism>
<reference evidence="3 4" key="1">
    <citation type="submission" date="2017-04" db="EMBL/GenBank/DDBJ databases">
        <authorList>
            <person name="Afonso C.L."/>
            <person name="Miller P.J."/>
            <person name="Scott M.A."/>
            <person name="Spackman E."/>
            <person name="Goraichik I."/>
            <person name="Dimitrov K.M."/>
            <person name="Suarez D.L."/>
            <person name="Swayne D.E."/>
        </authorList>
    </citation>
    <scope>NUCLEOTIDE SEQUENCE [LARGE SCALE GENOMIC DNA]</scope>
    <source>
        <strain evidence="3 4">CGMCC 1.12644</strain>
    </source>
</reference>
<dbReference type="SMART" id="SM00062">
    <property type="entry name" value="PBPb"/>
    <property type="match status" value="1"/>
</dbReference>
<name>A0A1W2BW75_9RHOB</name>
<evidence type="ECO:0000313" key="4">
    <source>
        <dbReference type="Proteomes" id="UP000192330"/>
    </source>
</evidence>
<dbReference type="STRING" id="1387277.SAMN06295998_10535"/>
<accession>A0A1W2BW75</accession>
<feature type="domain" description="Solute-binding protein family 3/N-terminal" evidence="2">
    <location>
        <begin position="38"/>
        <end position="268"/>
    </location>
</feature>
<evidence type="ECO:0000259" key="2">
    <source>
        <dbReference type="SMART" id="SM00062"/>
    </source>
</evidence>
<feature type="signal peptide" evidence="1">
    <location>
        <begin position="1"/>
        <end position="20"/>
    </location>
</feature>
<dbReference type="SUPFAM" id="SSF53850">
    <property type="entry name" value="Periplasmic binding protein-like II"/>
    <property type="match status" value="1"/>
</dbReference>